<keyword evidence="6 9" id="KW-0143">Chaperone</keyword>
<evidence type="ECO:0000313" key="12">
    <source>
        <dbReference type="EMBL" id="OGZ69522.1"/>
    </source>
</evidence>
<evidence type="ECO:0000313" key="13">
    <source>
        <dbReference type="Proteomes" id="UP000178820"/>
    </source>
</evidence>
<dbReference type="NCBIfam" id="TIGR00115">
    <property type="entry name" value="tig"/>
    <property type="match status" value="1"/>
</dbReference>
<dbReference type="AlphaFoldDB" id="A0A1G2I3X9"/>
<dbReference type="Pfam" id="PF05697">
    <property type="entry name" value="Trigger_N"/>
    <property type="match status" value="1"/>
</dbReference>
<protein>
    <recommendedName>
        <fullName evidence="4 9">Trigger factor</fullName>
        <shortName evidence="9">TF</shortName>
        <ecNumber evidence="3 9">5.2.1.8</ecNumber>
    </recommendedName>
    <alternativeName>
        <fullName evidence="8 9">PPIase</fullName>
    </alternativeName>
</protein>
<dbReference type="GO" id="GO:0015031">
    <property type="term" value="P:protein transport"/>
    <property type="evidence" value="ECO:0007669"/>
    <property type="project" value="UniProtKB-UniRule"/>
</dbReference>
<evidence type="ECO:0000256" key="7">
    <source>
        <dbReference type="ARBA" id="ARBA00023235"/>
    </source>
</evidence>
<dbReference type="EC" id="5.2.1.8" evidence="3 9"/>
<evidence type="ECO:0000259" key="11">
    <source>
        <dbReference type="Pfam" id="PF05698"/>
    </source>
</evidence>
<evidence type="ECO:0000259" key="10">
    <source>
        <dbReference type="Pfam" id="PF05697"/>
    </source>
</evidence>
<dbReference type="GO" id="GO:0043335">
    <property type="term" value="P:protein unfolding"/>
    <property type="evidence" value="ECO:0007669"/>
    <property type="project" value="TreeGrafter"/>
</dbReference>
<evidence type="ECO:0000256" key="9">
    <source>
        <dbReference type="HAMAP-Rule" id="MF_00303"/>
    </source>
</evidence>
<evidence type="ECO:0000256" key="4">
    <source>
        <dbReference type="ARBA" id="ARBA00016902"/>
    </source>
</evidence>
<dbReference type="InterPro" id="IPR008881">
    <property type="entry name" value="Trigger_fac_ribosome-bd_bac"/>
</dbReference>
<dbReference type="Gene3D" id="3.10.50.40">
    <property type="match status" value="1"/>
</dbReference>
<dbReference type="EMBL" id="MHOT01000010">
    <property type="protein sequence ID" value="OGZ69522.1"/>
    <property type="molecule type" value="Genomic_DNA"/>
</dbReference>
<comment type="similarity">
    <text evidence="2 9">Belongs to the FKBP-type PPIase family. Tig subfamily.</text>
</comment>
<keyword evidence="5 9" id="KW-0697">Rotamase</keyword>
<keyword evidence="9" id="KW-0131">Cell cycle</keyword>
<sequence length="422" mass="48502">MKTELKKLKNSEIGIEFELTAEEFAKHFEKALLHLKDHVKMDGFRKGHVPANMVEERIGKENVLMEAGDIAVKAVYPAFIEEQKLEPIGDPEVQIKKIAKGSEFLFTVKVTVLPDIKLPDYKGIAGKVKSKEISVDQKELQDTLDYLQKSRAKFSEVLRGAEDKDFVEIEYQNEHINGGKVIKDRFILGEAGFLPDFENNILGMKAGDQKDFMAKFPENTPNNLGGKEGNFKVKMLSVQKMELAELNDEFAKALGAFDTLVALKENLKEGIALEKKETEKQRVRGEMLEKISSQITFDIPQKMVDFEEARLFEELKQQVQSQFKIPFEEYLAQVKKTEEEIKKSYRLEAEKRIKNFLVLRQIGKAEHIEVTQEEIAQDLPKLIKNYTQEQLAKIDINQLKEYSKGAIFNEKIFKFLENLSNF</sequence>
<dbReference type="Gene3D" id="1.10.3120.10">
    <property type="entry name" value="Trigger factor, C-terminal domain"/>
    <property type="match status" value="1"/>
</dbReference>
<dbReference type="GO" id="GO:0044183">
    <property type="term" value="F:protein folding chaperone"/>
    <property type="evidence" value="ECO:0007669"/>
    <property type="project" value="TreeGrafter"/>
</dbReference>
<dbReference type="GO" id="GO:0005737">
    <property type="term" value="C:cytoplasm"/>
    <property type="evidence" value="ECO:0007669"/>
    <property type="project" value="UniProtKB-SubCell"/>
</dbReference>
<gene>
    <name evidence="9" type="primary">tig</name>
    <name evidence="12" type="ORF">A3D44_03870</name>
</gene>
<accession>A0A1G2I3X9</accession>
<evidence type="ECO:0000256" key="6">
    <source>
        <dbReference type="ARBA" id="ARBA00023186"/>
    </source>
</evidence>
<dbReference type="STRING" id="1802207.A3D44_03870"/>
<dbReference type="GO" id="GO:0043022">
    <property type="term" value="F:ribosome binding"/>
    <property type="evidence" value="ECO:0007669"/>
    <property type="project" value="TreeGrafter"/>
</dbReference>
<dbReference type="PANTHER" id="PTHR30560:SF3">
    <property type="entry name" value="TRIGGER FACTOR-LIKE PROTEIN TIG, CHLOROPLASTIC"/>
    <property type="match status" value="1"/>
</dbReference>
<dbReference type="InterPro" id="IPR046357">
    <property type="entry name" value="PPIase_dom_sf"/>
</dbReference>
<dbReference type="InterPro" id="IPR008880">
    <property type="entry name" value="Trigger_fac_C"/>
</dbReference>
<comment type="domain">
    <text evidence="9">Consists of 3 domains; the N-terminus binds the ribosome, the middle domain has PPIase activity, while the C-terminus has intrinsic chaperone activity on its own.</text>
</comment>
<name>A0A1G2I3X9_9BACT</name>
<dbReference type="Pfam" id="PF05698">
    <property type="entry name" value="Trigger_C"/>
    <property type="match status" value="1"/>
</dbReference>
<evidence type="ECO:0000256" key="5">
    <source>
        <dbReference type="ARBA" id="ARBA00023110"/>
    </source>
</evidence>
<dbReference type="SUPFAM" id="SSF54534">
    <property type="entry name" value="FKBP-like"/>
    <property type="match status" value="1"/>
</dbReference>
<feature type="domain" description="Trigger factor C-terminal" evidence="11">
    <location>
        <begin position="259"/>
        <end position="416"/>
    </location>
</feature>
<comment type="caution">
    <text evidence="12">The sequence shown here is derived from an EMBL/GenBank/DDBJ whole genome shotgun (WGS) entry which is preliminary data.</text>
</comment>
<evidence type="ECO:0000256" key="2">
    <source>
        <dbReference type="ARBA" id="ARBA00005464"/>
    </source>
</evidence>
<dbReference type="GO" id="GO:0003755">
    <property type="term" value="F:peptidyl-prolyl cis-trans isomerase activity"/>
    <property type="evidence" value="ECO:0007669"/>
    <property type="project" value="UniProtKB-UniRule"/>
</dbReference>
<dbReference type="InterPro" id="IPR027304">
    <property type="entry name" value="Trigger_fact/SurA_dom_sf"/>
</dbReference>
<comment type="subcellular location">
    <subcellularLocation>
        <location evidence="9">Cytoplasm</location>
    </subcellularLocation>
    <text evidence="9">About half TF is bound to the ribosome near the polypeptide exit tunnel while the other half is free in the cytoplasm.</text>
</comment>
<evidence type="ECO:0000256" key="3">
    <source>
        <dbReference type="ARBA" id="ARBA00013194"/>
    </source>
</evidence>
<proteinExistence type="inferred from homology"/>
<evidence type="ECO:0000256" key="1">
    <source>
        <dbReference type="ARBA" id="ARBA00000971"/>
    </source>
</evidence>
<dbReference type="PIRSF" id="PIRSF003095">
    <property type="entry name" value="Trigger_factor"/>
    <property type="match status" value="1"/>
</dbReference>
<dbReference type="Proteomes" id="UP000178820">
    <property type="component" value="Unassembled WGS sequence"/>
</dbReference>
<feature type="domain" description="Trigger factor ribosome-binding bacterial" evidence="10">
    <location>
        <begin position="1"/>
        <end position="145"/>
    </location>
</feature>
<dbReference type="Gene3D" id="3.30.70.1050">
    <property type="entry name" value="Trigger factor ribosome-binding domain"/>
    <property type="match status" value="1"/>
</dbReference>
<keyword evidence="9" id="KW-0963">Cytoplasm</keyword>
<evidence type="ECO:0000256" key="8">
    <source>
        <dbReference type="ARBA" id="ARBA00029986"/>
    </source>
</evidence>
<dbReference type="PANTHER" id="PTHR30560">
    <property type="entry name" value="TRIGGER FACTOR CHAPERONE AND PEPTIDYL-PROLYL CIS/TRANS ISOMERASE"/>
    <property type="match status" value="1"/>
</dbReference>
<dbReference type="HAMAP" id="MF_00303">
    <property type="entry name" value="Trigger_factor_Tig"/>
    <property type="match status" value="1"/>
</dbReference>
<dbReference type="GO" id="GO:0051083">
    <property type="term" value="P:'de novo' cotranslational protein folding"/>
    <property type="evidence" value="ECO:0007669"/>
    <property type="project" value="TreeGrafter"/>
</dbReference>
<dbReference type="GO" id="GO:0051301">
    <property type="term" value="P:cell division"/>
    <property type="evidence" value="ECO:0007669"/>
    <property type="project" value="UniProtKB-KW"/>
</dbReference>
<dbReference type="SUPFAM" id="SSF102735">
    <property type="entry name" value="Trigger factor ribosome-binding domain"/>
    <property type="match status" value="1"/>
</dbReference>
<dbReference type="InterPro" id="IPR037041">
    <property type="entry name" value="Trigger_fac_C_sf"/>
</dbReference>
<dbReference type="InterPro" id="IPR005215">
    <property type="entry name" value="Trig_fac"/>
</dbReference>
<reference evidence="12 13" key="1">
    <citation type="journal article" date="2016" name="Nat. Commun.">
        <title>Thousands of microbial genomes shed light on interconnected biogeochemical processes in an aquifer system.</title>
        <authorList>
            <person name="Anantharaman K."/>
            <person name="Brown C.T."/>
            <person name="Hug L.A."/>
            <person name="Sharon I."/>
            <person name="Castelle C.J."/>
            <person name="Probst A.J."/>
            <person name="Thomas B.C."/>
            <person name="Singh A."/>
            <person name="Wilkins M.J."/>
            <person name="Karaoz U."/>
            <person name="Brodie E.L."/>
            <person name="Williams K.H."/>
            <person name="Hubbard S.S."/>
            <person name="Banfield J.F."/>
        </authorList>
    </citation>
    <scope>NUCLEOTIDE SEQUENCE [LARGE SCALE GENOMIC DNA]</scope>
</reference>
<dbReference type="InterPro" id="IPR036611">
    <property type="entry name" value="Trigger_fac_ribosome-bd_sf"/>
</dbReference>
<organism evidence="12 13">
    <name type="scientific">Candidatus Staskawiczbacteria bacterium RIFCSPHIGHO2_02_FULL_42_22</name>
    <dbReference type="NCBI Taxonomy" id="1802207"/>
    <lineage>
        <taxon>Bacteria</taxon>
        <taxon>Candidatus Staskawicziibacteriota</taxon>
    </lineage>
</organism>
<comment type="catalytic activity">
    <reaction evidence="1 9">
        <text>[protein]-peptidylproline (omega=180) = [protein]-peptidylproline (omega=0)</text>
        <dbReference type="Rhea" id="RHEA:16237"/>
        <dbReference type="Rhea" id="RHEA-COMP:10747"/>
        <dbReference type="Rhea" id="RHEA-COMP:10748"/>
        <dbReference type="ChEBI" id="CHEBI:83833"/>
        <dbReference type="ChEBI" id="CHEBI:83834"/>
        <dbReference type="EC" id="5.2.1.8"/>
    </reaction>
</comment>
<keyword evidence="9" id="KW-0132">Cell division</keyword>
<dbReference type="SUPFAM" id="SSF109998">
    <property type="entry name" value="Triger factor/SurA peptide-binding domain-like"/>
    <property type="match status" value="1"/>
</dbReference>
<keyword evidence="7 9" id="KW-0413">Isomerase</keyword>
<comment type="function">
    <text evidence="9">Involved in protein export. Acts as a chaperone by maintaining the newly synthesized protein in an open conformation. Functions as a peptidyl-prolyl cis-trans isomerase.</text>
</comment>